<dbReference type="EMBL" id="VSSQ01012878">
    <property type="protein sequence ID" value="MPM50237.1"/>
    <property type="molecule type" value="Genomic_DNA"/>
</dbReference>
<comment type="caution">
    <text evidence="2">The sequence shown here is derived from an EMBL/GenBank/DDBJ whole genome shotgun (WGS) entry which is preliminary data.</text>
</comment>
<keyword evidence="1" id="KW-0472">Membrane</keyword>
<gene>
    <name evidence="2" type="ORF">SDC9_96973</name>
</gene>
<accession>A0A645AB50</accession>
<dbReference type="AlphaFoldDB" id="A0A645AB50"/>
<sequence>MKIDKSEKLFIGILLILTFFLYGLHFLIFRDWHHIFIFGLGDLAFIPLEVIFVSLILHRVLESNEKKKQRRKLYMVIEIFFSEVGIKILRLFSKNDEKFDSISDDLQIRTDWDKAKFKKLKEIKKEYIPDVKFDCDSMEKTRSILKEQREFLVKLIENPVLLEHEKFTELLMAVFHFEEELRCRGDLSQLPQPDQDHLAKDAQRVYILLGYEWVDYMEHMQENYPYLFSFAIRVNPFNQEDDVIIK</sequence>
<organism evidence="2">
    <name type="scientific">bioreactor metagenome</name>
    <dbReference type="NCBI Taxonomy" id="1076179"/>
    <lineage>
        <taxon>unclassified sequences</taxon>
        <taxon>metagenomes</taxon>
        <taxon>ecological metagenomes</taxon>
    </lineage>
</organism>
<keyword evidence="1" id="KW-1133">Transmembrane helix</keyword>
<proteinExistence type="predicted"/>
<keyword evidence="1" id="KW-0812">Transmembrane</keyword>
<name>A0A645AB50_9ZZZZ</name>
<protein>
    <submittedName>
        <fullName evidence="2">Uncharacterized protein</fullName>
    </submittedName>
</protein>
<evidence type="ECO:0000313" key="2">
    <source>
        <dbReference type="EMBL" id="MPM50237.1"/>
    </source>
</evidence>
<feature type="transmembrane region" description="Helical" evidence="1">
    <location>
        <begin position="35"/>
        <end position="61"/>
    </location>
</feature>
<evidence type="ECO:0000256" key="1">
    <source>
        <dbReference type="SAM" id="Phobius"/>
    </source>
</evidence>
<reference evidence="2" key="1">
    <citation type="submission" date="2019-08" db="EMBL/GenBank/DDBJ databases">
        <authorList>
            <person name="Kucharzyk K."/>
            <person name="Murdoch R.W."/>
            <person name="Higgins S."/>
            <person name="Loffler F."/>
        </authorList>
    </citation>
    <scope>NUCLEOTIDE SEQUENCE</scope>
</reference>
<feature type="transmembrane region" description="Helical" evidence="1">
    <location>
        <begin position="9"/>
        <end position="29"/>
    </location>
</feature>